<feature type="domain" description="DOP1-like middle TPR" evidence="9">
    <location>
        <begin position="360"/>
        <end position="575"/>
    </location>
</feature>
<keyword evidence="3" id="KW-0653">Protein transport</keyword>
<dbReference type="GO" id="GO:0000139">
    <property type="term" value="C:Golgi membrane"/>
    <property type="evidence" value="ECO:0007669"/>
    <property type="project" value="UniProtKB-SubCell"/>
</dbReference>
<reference evidence="11 12" key="1">
    <citation type="submission" date="2019-05" db="EMBL/GenBank/DDBJ databases">
        <title>Sporisorium graminicola CBS 10092 draft sequencing and annotation.</title>
        <authorList>
            <person name="Solano-Gonzalez S."/>
            <person name="Caddick M.X."/>
            <person name="Darby A."/>
        </authorList>
    </citation>
    <scope>NUCLEOTIDE SEQUENCE [LARGE SCALE GENOMIC DNA]</scope>
    <source>
        <strain evidence="11 12">CBS 10092</strain>
    </source>
</reference>
<comment type="similarity">
    <text evidence="6">Belongs to the DOP1 family.</text>
</comment>
<evidence type="ECO:0000259" key="10">
    <source>
        <dbReference type="Pfam" id="PF24598"/>
    </source>
</evidence>
<evidence type="ECO:0000259" key="9">
    <source>
        <dbReference type="Pfam" id="PF24597"/>
    </source>
</evidence>
<dbReference type="GO" id="GO:0005829">
    <property type="term" value="C:cytosol"/>
    <property type="evidence" value="ECO:0007669"/>
    <property type="project" value="GOC"/>
</dbReference>
<evidence type="ECO:0000313" key="11">
    <source>
        <dbReference type="EMBL" id="TKY89065.1"/>
    </source>
</evidence>
<protein>
    <submittedName>
        <fullName evidence="11">Uncharacterized protein</fullName>
    </submittedName>
</protein>
<evidence type="ECO:0000256" key="2">
    <source>
        <dbReference type="ARBA" id="ARBA00022448"/>
    </source>
</evidence>
<evidence type="ECO:0000259" key="8">
    <source>
        <dbReference type="Pfam" id="PF04118"/>
    </source>
</evidence>
<feature type="domain" description="DOP1 N-terminal" evidence="8">
    <location>
        <begin position="60"/>
        <end position="350"/>
    </location>
</feature>
<proteinExistence type="inferred from homology"/>
<dbReference type="SUPFAM" id="SSF48371">
    <property type="entry name" value="ARM repeat"/>
    <property type="match status" value="2"/>
</dbReference>
<dbReference type="GO" id="GO:0006895">
    <property type="term" value="P:Golgi to endosome transport"/>
    <property type="evidence" value="ECO:0007669"/>
    <property type="project" value="InterPro"/>
</dbReference>
<evidence type="ECO:0000256" key="3">
    <source>
        <dbReference type="ARBA" id="ARBA00022927"/>
    </source>
</evidence>
<dbReference type="InterPro" id="IPR056458">
    <property type="entry name" value="TPR_DOP1_M"/>
</dbReference>
<feature type="compositionally biased region" description="Low complexity" evidence="7">
    <location>
        <begin position="1061"/>
        <end position="1070"/>
    </location>
</feature>
<evidence type="ECO:0000313" key="12">
    <source>
        <dbReference type="Proteomes" id="UP000306050"/>
    </source>
</evidence>
<feature type="compositionally biased region" description="Low complexity" evidence="7">
    <location>
        <begin position="1816"/>
        <end position="1829"/>
    </location>
</feature>
<keyword evidence="2" id="KW-0813">Transport</keyword>
<evidence type="ECO:0000256" key="7">
    <source>
        <dbReference type="SAM" id="MobiDB-lite"/>
    </source>
</evidence>
<feature type="region of interest" description="Disordered" evidence="7">
    <location>
        <begin position="1027"/>
        <end position="1070"/>
    </location>
</feature>
<dbReference type="OrthoDB" id="297643at2759"/>
<feature type="compositionally biased region" description="Basic and acidic residues" evidence="7">
    <location>
        <begin position="1038"/>
        <end position="1048"/>
    </location>
</feature>
<gene>
    <name evidence="11" type="ORF">EX895_001596</name>
</gene>
<evidence type="ECO:0000256" key="4">
    <source>
        <dbReference type="ARBA" id="ARBA00023034"/>
    </source>
</evidence>
<dbReference type="InterPro" id="IPR016024">
    <property type="entry name" value="ARM-type_fold"/>
</dbReference>
<keyword evidence="5" id="KW-0472">Membrane</keyword>
<comment type="caution">
    <text evidence="11">The sequence shown here is derived from an EMBL/GenBank/DDBJ whole genome shotgun (WGS) entry which is preliminary data.</text>
</comment>
<dbReference type="Pfam" id="PF24598">
    <property type="entry name" value="DOP1_C"/>
    <property type="match status" value="1"/>
</dbReference>
<accession>A0A4U7KWE5</accession>
<dbReference type="PANTHER" id="PTHR14042:SF24">
    <property type="entry name" value="PROTEIN DOPEY-1 HOMOLOG"/>
    <property type="match status" value="1"/>
</dbReference>
<keyword evidence="4" id="KW-0333">Golgi apparatus</keyword>
<dbReference type="InterPro" id="IPR007249">
    <property type="entry name" value="DOP1_N"/>
</dbReference>
<organism evidence="11 12">
    <name type="scientific">Sporisorium graminicola</name>
    <dbReference type="NCBI Taxonomy" id="280036"/>
    <lineage>
        <taxon>Eukaryota</taxon>
        <taxon>Fungi</taxon>
        <taxon>Dikarya</taxon>
        <taxon>Basidiomycota</taxon>
        <taxon>Ustilaginomycotina</taxon>
        <taxon>Ustilaginomycetes</taxon>
        <taxon>Ustilaginales</taxon>
        <taxon>Ustilaginaceae</taxon>
        <taxon>Sporisorium</taxon>
    </lineage>
</organism>
<comment type="subcellular location">
    <subcellularLocation>
        <location evidence="1">Golgi apparatus membrane</location>
        <topology evidence="1">Peripheral membrane protein</topology>
    </subcellularLocation>
</comment>
<sequence length="2041" mass="225488">MDRPKSVLPTVQPSGSITTVSSKARPRTSIIQSSQLWKTSAAKRAERSWALQTERALYSDSKFKKYIALVERTLASFDNVSEWADFISFLARLHKAIQAYPNYNAIPRKLIVAKRLAQCLNPALPSGVHQRALDVYHHILSVIGPDGLRRDLQVWTSGLLPFFQYASTSVKPTLISIYETFYLPLQDDLRPLTKALQIALLPGLEEETSEYYERTLRLLDGISNAVTQPFFLQNLWLTLITTSSVRLAALNYLTRRMPPLQDAQDPTLQIGKDLGLMVRGLAHALDDDLLLVRRNTLEILVTHLQIDKPAFRAFVKPPDQILLVRSALNVVLRKDLSLNRRLYTWLLGADETPEAQIVFLRQHGLDLVRSALKQGFDNVNLDLADRQKPYRIFVSLLDKWEIGQSLTRVLALDAFHAISLQVARGQQEELMTTAKMLFEVVDPFLLYGRCLEAITEQIHPEAPTSAADSEPRPSTTHSMLALLCFIFKAFHIHDEETKQIHVPLLFAALAQLLLKQLQQAEVLNETASLRTLDALELLKLLVTVMPSRVFVRIASSSPAEGVASTDFLERARSFYAASETDSQQAARNFLSFQDSASATALVELLSRVCLESGRRSKDAIAGAEIFVRALDIFADVMRVIDGSEAAEEIALVASAPSSSEPASTQKLPWDAASWTSTLLPYLDHVNSFAEVERIVEVLISCCICRALERPIQLDAPQVLDRIVASLLRYLTPTMSPYHVRAVELLWATCKVSQRSRLETVMAKQLTRGTEAARAAALAAFGTFWRLSEDVSTDELRTPLLLVLDKLQSLDAEERQQAGIWLRSNLRSYLKVVDPLLHMLLHNRPDPLASAAMDVYSIRVSFPRIEGPLTLQLIRYALRTLSALAHFGGPAFTKALATTPLSASLSTITKQLIRAETVGASATYLDALLDECAVWVGAQASPLLQDSYSSALTATRADAVELVQSFVQRNACSRQRVNQLESVFIEALLMSVQQGTISIQNKMLHTLHSLLVAKTSLSSRPDLLQRRFSSTSHSQRLHQRNESAGRSEAEPGGTSPVFNQNSASSTAVVSTDSTKQPHRLLLPLLHRGLVTASNRPVLQLWSDFILMTAPFYRSSAASLLLPLNQTACDLIAKGMLEVSGSYVPAACRPTFGAESVVQAHDAQCSFLESDLLLLINLAERLLILATASAGSEGSVIMASRVAAAEDVASADSVANEKAVQEHGTPGLLGYVSTVFSSDAADADGSDTPRDGRTHNLSLTIQTLHRVWTVCSAEFSHTDARSLSLDAMSSKAKLRSRRAFERIYRAHPAETVESLLYCWHASVKSGCTRNEASTQAVIEILDFVTPSAQILVTFLCDVLKARITRSDSDRARKNGATTVTAVSDVTYFLFFDTVLARMEPQEATQVWPVVIVFIKDFVANGMARKVHVYPMLRIFTALAEKICLTAGIEDRRTKRDLQDNYAKLIDSCILISGRSFDQSTWIRRSGRDNAEDLDKEATEFASELLSLEGEKRAGLSTDGGSASGVIDAINHFLATRGLTALRKIQMDADRIQAIVSNAVYYIVAPAARTRSRTLEVDVSVLAVVSELVRMPGTVKAWRSTVADIFGDGRFFSMPLAKARCWQPIILALMTQDKERVVDLLARVSATAGAANIFANRELEMLSRALNLRRLSFTIFAGETDAFLTQLPLIQEKLVDLLRSTASEVLHAEVYLCLRVLLVRYSARNLASFWPVLMTELMRLYDQVATEPESIQQSADGRNLLLSTLKLLDLLVLIQPEDFQINEWLFVTDTIDAVYPADDFQPETLLDSLSTTFQKQNKPSSSSPAHTTAAASGGLKRRLQIGRLRTISSVAELVPFLNSVSQNAFEGNYSDKPIDFEDVDMCLLADMFDNDAGGSEQQQQLTQDGGAATGNIDAYAPQINNNGASAQQFSFFQCDSAYMGYTSDENNWYGHFDAYAPSNPSCLSRQTGGSLNKYVVQRDNGTNDKCSTTDTVAQVNDFFHLSKSDDGFYEISFLGATAADAEKTTAYGWKPTLAANELRMVRRT</sequence>
<dbReference type="GO" id="GO:0005768">
    <property type="term" value="C:endosome"/>
    <property type="evidence" value="ECO:0007669"/>
    <property type="project" value="TreeGrafter"/>
</dbReference>
<dbReference type="InterPro" id="IPR056457">
    <property type="entry name" value="DOP1_C"/>
</dbReference>
<dbReference type="GO" id="GO:0015031">
    <property type="term" value="P:protein transport"/>
    <property type="evidence" value="ECO:0007669"/>
    <property type="project" value="UniProtKB-KW"/>
</dbReference>
<dbReference type="InterPro" id="IPR040314">
    <property type="entry name" value="DOP1"/>
</dbReference>
<keyword evidence="12" id="KW-1185">Reference proteome</keyword>
<feature type="domain" description="DOP1-like C-terminal" evidence="10">
    <location>
        <begin position="1393"/>
        <end position="1867"/>
    </location>
</feature>
<dbReference type="GeneID" id="40724491"/>
<evidence type="ECO:0000256" key="6">
    <source>
        <dbReference type="ARBA" id="ARBA00046326"/>
    </source>
</evidence>
<evidence type="ECO:0000256" key="1">
    <source>
        <dbReference type="ARBA" id="ARBA00004395"/>
    </source>
</evidence>
<dbReference type="RefSeq" id="XP_029741050.1">
    <property type="nucleotide sequence ID" value="XM_029882195.1"/>
</dbReference>
<dbReference type="Proteomes" id="UP000306050">
    <property type="component" value="Chromosome SGRAM_12"/>
</dbReference>
<dbReference type="Pfam" id="PF04118">
    <property type="entry name" value="Dopey_N"/>
    <property type="match status" value="1"/>
</dbReference>
<dbReference type="PANTHER" id="PTHR14042">
    <property type="entry name" value="DOPEY-RELATED"/>
    <property type="match status" value="1"/>
</dbReference>
<name>A0A4U7KWE5_9BASI</name>
<dbReference type="EMBL" id="SRRM01000005">
    <property type="protein sequence ID" value="TKY89065.1"/>
    <property type="molecule type" value="Genomic_DNA"/>
</dbReference>
<dbReference type="Pfam" id="PF24597">
    <property type="entry name" value="TPR_DOP1_M"/>
    <property type="match status" value="1"/>
</dbReference>
<evidence type="ECO:0000256" key="5">
    <source>
        <dbReference type="ARBA" id="ARBA00023136"/>
    </source>
</evidence>
<feature type="region of interest" description="Disordered" evidence="7">
    <location>
        <begin position="1811"/>
        <end position="1831"/>
    </location>
</feature>
<dbReference type="KEGG" id="sgra:EX895_001596"/>
<dbReference type="GO" id="GO:0005802">
    <property type="term" value="C:trans-Golgi network"/>
    <property type="evidence" value="ECO:0007669"/>
    <property type="project" value="TreeGrafter"/>
</dbReference>